<accession>A0A2K2DS23</accession>
<evidence type="ECO:0000256" key="1">
    <source>
        <dbReference type="SAM" id="MobiDB-lite"/>
    </source>
</evidence>
<protein>
    <submittedName>
        <fullName evidence="3 4">Uncharacterized protein</fullName>
    </submittedName>
</protein>
<dbReference type="Proteomes" id="UP000008810">
    <property type="component" value="Chromosome 1"/>
</dbReference>
<evidence type="ECO:0000313" key="4">
    <source>
        <dbReference type="EnsemblPlants" id="PNT77079"/>
    </source>
</evidence>
<dbReference type="EnsemblPlants" id="PNT77079">
    <property type="protein sequence ID" value="PNT77079"/>
    <property type="gene ID" value="BRADI_1g57510v3"/>
</dbReference>
<dbReference type="OrthoDB" id="1107388at2759"/>
<reference evidence="3 4" key="1">
    <citation type="journal article" date="2010" name="Nature">
        <title>Genome sequencing and analysis of the model grass Brachypodium distachyon.</title>
        <authorList>
            <consortium name="International Brachypodium Initiative"/>
        </authorList>
    </citation>
    <scope>NUCLEOTIDE SEQUENCE [LARGE SCALE GENOMIC DNA]</scope>
    <source>
        <strain evidence="3">Bd21</strain>
        <strain evidence="4">cv. Bd21</strain>
    </source>
</reference>
<reference evidence="3" key="2">
    <citation type="submission" date="2017-06" db="EMBL/GenBank/DDBJ databases">
        <title>WGS assembly of Brachypodium distachyon.</title>
        <authorList>
            <consortium name="The International Brachypodium Initiative"/>
            <person name="Lucas S."/>
            <person name="Harmon-Smith M."/>
            <person name="Lail K."/>
            <person name="Tice H."/>
            <person name="Grimwood J."/>
            <person name="Bruce D."/>
            <person name="Barry K."/>
            <person name="Shu S."/>
            <person name="Lindquist E."/>
            <person name="Wang M."/>
            <person name="Pitluck S."/>
            <person name="Vogel J.P."/>
            <person name="Garvin D.F."/>
            <person name="Mockler T.C."/>
            <person name="Schmutz J."/>
            <person name="Rokhsar D."/>
            <person name="Bevan M.W."/>
        </authorList>
    </citation>
    <scope>NUCLEOTIDE SEQUENCE</scope>
    <source>
        <strain evidence="3">Bd21</strain>
    </source>
</reference>
<name>A0A2K2DS23_BRADI</name>
<organism evidence="3">
    <name type="scientific">Brachypodium distachyon</name>
    <name type="common">Purple false brome</name>
    <name type="synonym">Trachynia distachya</name>
    <dbReference type="NCBI Taxonomy" id="15368"/>
    <lineage>
        <taxon>Eukaryota</taxon>
        <taxon>Viridiplantae</taxon>
        <taxon>Streptophyta</taxon>
        <taxon>Embryophyta</taxon>
        <taxon>Tracheophyta</taxon>
        <taxon>Spermatophyta</taxon>
        <taxon>Magnoliopsida</taxon>
        <taxon>Liliopsida</taxon>
        <taxon>Poales</taxon>
        <taxon>Poaceae</taxon>
        <taxon>BOP clade</taxon>
        <taxon>Pooideae</taxon>
        <taxon>Stipodae</taxon>
        <taxon>Brachypodieae</taxon>
        <taxon>Brachypodium</taxon>
    </lineage>
</organism>
<feature type="transmembrane region" description="Helical" evidence="2">
    <location>
        <begin position="71"/>
        <end position="91"/>
    </location>
</feature>
<keyword evidence="2" id="KW-0472">Membrane</keyword>
<proteinExistence type="predicted"/>
<reference evidence="4" key="3">
    <citation type="submission" date="2018-08" db="UniProtKB">
        <authorList>
            <consortium name="EnsemblPlants"/>
        </authorList>
    </citation>
    <scope>IDENTIFICATION</scope>
    <source>
        <strain evidence="4">cv. Bd21</strain>
    </source>
</reference>
<dbReference type="AlphaFoldDB" id="A0A2K2DS23"/>
<sequence>MDSMGPRASGGRGRRSPSHKYPLNDVQSDPRPLSSPQEIDPLDRTPKRNHTQTQYTRATTAMAPPPKTSQILLLLALALASLAVLASSYPAGGFPQQQPNPNIPNVNDPGFLATISNWIHGRGGSGAGNAGVFGGGGSADGRGKGYGGGGTEGGSGKGYGGGGTEGGSGKGFSGGGGWGMGGVGPGGGFGKRGVSPPSTVCGDGPCKGKSLTCPSSCFSSYSYTTEHGGGGGGGGGCSFDCNACQAKCS</sequence>
<gene>
    <name evidence="4" type="primary">LOC100845621</name>
    <name evidence="3" type="ORF">BRADI_1g57510v3</name>
</gene>
<dbReference type="GeneID" id="100845621"/>
<dbReference type="STRING" id="15368.A0A2K2DS23"/>
<evidence type="ECO:0000313" key="5">
    <source>
        <dbReference type="Proteomes" id="UP000008810"/>
    </source>
</evidence>
<dbReference type="ExpressionAtlas" id="A0A2K2DS23">
    <property type="expression patterns" value="baseline"/>
</dbReference>
<keyword evidence="2" id="KW-0812">Transmembrane</keyword>
<dbReference type="PANTHER" id="PTHR34789">
    <property type="entry name" value="EXPRESSED PROTEIN"/>
    <property type="match status" value="1"/>
</dbReference>
<feature type="region of interest" description="Disordered" evidence="1">
    <location>
        <begin position="1"/>
        <end position="63"/>
    </location>
</feature>
<evidence type="ECO:0000256" key="2">
    <source>
        <dbReference type="SAM" id="Phobius"/>
    </source>
</evidence>
<evidence type="ECO:0000313" key="3">
    <source>
        <dbReference type="EMBL" id="PNT77079.1"/>
    </source>
</evidence>
<dbReference type="RefSeq" id="XP_003557602.4">
    <property type="nucleotide sequence ID" value="XM_003557554.4"/>
</dbReference>
<keyword evidence="2" id="KW-1133">Transmembrane helix</keyword>
<dbReference type="EMBL" id="CM000880">
    <property type="protein sequence ID" value="PNT77079.1"/>
    <property type="molecule type" value="Genomic_DNA"/>
</dbReference>
<keyword evidence="5" id="KW-1185">Reference proteome</keyword>
<dbReference type="Gramene" id="PNT77079">
    <property type="protein sequence ID" value="PNT77079"/>
    <property type="gene ID" value="BRADI_1g57510v3"/>
</dbReference>
<dbReference type="PANTHER" id="PTHR34789:SF8">
    <property type="entry name" value="OS07G0123900 PROTEIN"/>
    <property type="match status" value="1"/>
</dbReference>